<reference evidence="1 2" key="1">
    <citation type="submission" date="2021-06" db="EMBL/GenBank/DDBJ databases">
        <title>Caerostris extrusa draft genome.</title>
        <authorList>
            <person name="Kono N."/>
            <person name="Arakawa K."/>
        </authorList>
    </citation>
    <scope>NUCLEOTIDE SEQUENCE [LARGE SCALE GENOMIC DNA]</scope>
</reference>
<sequence length="104" mass="12223">MPQEVSDYCKKDGDFSEYGRLPICKISEIKDHHPGILIRYKQNILSFIVFRITRPLGQISYQTEHARRIRRYSTARSVVNVESSVFRIRSDLVCPRITYCTELL</sequence>
<organism evidence="1 2">
    <name type="scientific">Caerostris extrusa</name>
    <name type="common">Bark spider</name>
    <name type="synonym">Caerostris bankana</name>
    <dbReference type="NCBI Taxonomy" id="172846"/>
    <lineage>
        <taxon>Eukaryota</taxon>
        <taxon>Metazoa</taxon>
        <taxon>Ecdysozoa</taxon>
        <taxon>Arthropoda</taxon>
        <taxon>Chelicerata</taxon>
        <taxon>Arachnida</taxon>
        <taxon>Araneae</taxon>
        <taxon>Araneomorphae</taxon>
        <taxon>Entelegynae</taxon>
        <taxon>Araneoidea</taxon>
        <taxon>Araneidae</taxon>
        <taxon>Caerostris</taxon>
    </lineage>
</organism>
<gene>
    <name evidence="1" type="ORF">CEXT_193241</name>
</gene>
<dbReference type="AlphaFoldDB" id="A0AAV4UVY0"/>
<accession>A0AAV4UVY0</accession>
<dbReference type="EMBL" id="BPLR01013574">
    <property type="protein sequence ID" value="GIY62095.1"/>
    <property type="molecule type" value="Genomic_DNA"/>
</dbReference>
<name>A0AAV4UVY0_CAEEX</name>
<dbReference type="Proteomes" id="UP001054945">
    <property type="component" value="Unassembled WGS sequence"/>
</dbReference>
<comment type="caution">
    <text evidence="1">The sequence shown here is derived from an EMBL/GenBank/DDBJ whole genome shotgun (WGS) entry which is preliminary data.</text>
</comment>
<evidence type="ECO:0000313" key="1">
    <source>
        <dbReference type="EMBL" id="GIY62095.1"/>
    </source>
</evidence>
<evidence type="ECO:0000313" key="2">
    <source>
        <dbReference type="Proteomes" id="UP001054945"/>
    </source>
</evidence>
<keyword evidence="2" id="KW-1185">Reference proteome</keyword>
<proteinExistence type="predicted"/>
<protein>
    <submittedName>
        <fullName evidence="1">Uncharacterized protein</fullName>
    </submittedName>
</protein>